<evidence type="ECO:0000256" key="4">
    <source>
        <dbReference type="ARBA" id="ARBA00022750"/>
    </source>
</evidence>
<evidence type="ECO:0000256" key="7">
    <source>
        <dbReference type="RuleBase" id="RU000454"/>
    </source>
</evidence>
<keyword evidence="4 7" id="KW-0064">Aspartyl protease</keyword>
<evidence type="ECO:0000259" key="9">
    <source>
        <dbReference type="PROSITE" id="PS51767"/>
    </source>
</evidence>
<evidence type="ECO:0000256" key="8">
    <source>
        <dbReference type="SAM" id="SignalP"/>
    </source>
</evidence>
<dbReference type="Proteomes" id="UP000761534">
    <property type="component" value="Unassembled WGS sequence"/>
</dbReference>
<dbReference type="SUPFAM" id="SSF50630">
    <property type="entry name" value="Acid proteases"/>
    <property type="match status" value="1"/>
</dbReference>
<dbReference type="InterPro" id="IPR001461">
    <property type="entry name" value="Aspartic_peptidase_A1"/>
</dbReference>
<evidence type="ECO:0000313" key="10">
    <source>
        <dbReference type="EMBL" id="KAA8910734.1"/>
    </source>
</evidence>
<dbReference type="GO" id="GO:0004190">
    <property type="term" value="F:aspartic-type endopeptidase activity"/>
    <property type="evidence" value="ECO:0007669"/>
    <property type="project" value="UniProtKB-KW"/>
</dbReference>
<comment type="similarity">
    <text evidence="1 7">Belongs to the peptidase A1 family.</text>
</comment>
<organism evidence="10 11">
    <name type="scientific">Trichomonascus ciferrii</name>
    <dbReference type="NCBI Taxonomy" id="44093"/>
    <lineage>
        <taxon>Eukaryota</taxon>
        <taxon>Fungi</taxon>
        <taxon>Dikarya</taxon>
        <taxon>Ascomycota</taxon>
        <taxon>Saccharomycotina</taxon>
        <taxon>Dipodascomycetes</taxon>
        <taxon>Dipodascales</taxon>
        <taxon>Trichomonascaceae</taxon>
        <taxon>Trichomonascus</taxon>
        <taxon>Trichomonascus ciferrii complex</taxon>
    </lineage>
</organism>
<evidence type="ECO:0000256" key="1">
    <source>
        <dbReference type="ARBA" id="ARBA00007447"/>
    </source>
</evidence>
<evidence type="ECO:0000256" key="5">
    <source>
        <dbReference type="ARBA" id="ARBA00022801"/>
    </source>
</evidence>
<feature type="chain" id="PRO_5024803076" description="Peptidase A1 domain-containing protein" evidence="8">
    <location>
        <begin position="17"/>
        <end position="385"/>
    </location>
</feature>
<dbReference type="InterPro" id="IPR021109">
    <property type="entry name" value="Peptidase_aspartic_dom_sf"/>
</dbReference>
<dbReference type="InterPro" id="IPR033876">
    <property type="entry name" value="SAP-like"/>
</dbReference>
<protein>
    <recommendedName>
        <fullName evidence="9">Peptidase A1 domain-containing protein</fullName>
    </recommendedName>
</protein>
<dbReference type="PROSITE" id="PS51767">
    <property type="entry name" value="PEPTIDASE_A1"/>
    <property type="match status" value="1"/>
</dbReference>
<dbReference type="PRINTS" id="PR00792">
    <property type="entry name" value="PEPSIN"/>
</dbReference>
<evidence type="ECO:0000256" key="6">
    <source>
        <dbReference type="PIRSR" id="PIRSR601461-1"/>
    </source>
</evidence>
<evidence type="ECO:0000256" key="2">
    <source>
        <dbReference type="ARBA" id="ARBA00022670"/>
    </source>
</evidence>
<evidence type="ECO:0000313" key="11">
    <source>
        <dbReference type="Proteomes" id="UP000761534"/>
    </source>
</evidence>
<feature type="signal peptide" evidence="8">
    <location>
        <begin position="1"/>
        <end position="16"/>
    </location>
</feature>
<dbReference type="PANTHER" id="PTHR47966:SF65">
    <property type="entry name" value="ASPARTIC-TYPE ENDOPEPTIDASE"/>
    <property type="match status" value="1"/>
</dbReference>
<dbReference type="InterPro" id="IPR033121">
    <property type="entry name" value="PEPTIDASE_A1"/>
</dbReference>
<accession>A0A642V886</accession>
<reference evidence="10" key="1">
    <citation type="journal article" date="2019" name="G3 (Bethesda)">
        <title>Genome Assemblies of Two Rare Opportunistic Yeast Pathogens: Diutina rugosa (syn. Candida rugosa) and Trichomonascus ciferrii (syn. Candida ciferrii).</title>
        <authorList>
            <person name="Mixao V."/>
            <person name="Saus E."/>
            <person name="Hansen A.P."/>
            <person name="Lass-Florl C."/>
            <person name="Gabaldon T."/>
        </authorList>
    </citation>
    <scope>NUCLEOTIDE SEQUENCE</scope>
    <source>
        <strain evidence="10">CBS 4856</strain>
    </source>
</reference>
<dbReference type="GO" id="GO:0006508">
    <property type="term" value="P:proteolysis"/>
    <property type="evidence" value="ECO:0007669"/>
    <property type="project" value="UniProtKB-KW"/>
</dbReference>
<evidence type="ECO:0000256" key="3">
    <source>
        <dbReference type="ARBA" id="ARBA00022729"/>
    </source>
</evidence>
<dbReference type="Gene3D" id="2.40.70.10">
    <property type="entry name" value="Acid Proteases"/>
    <property type="match status" value="2"/>
</dbReference>
<dbReference type="InterPro" id="IPR001969">
    <property type="entry name" value="Aspartic_peptidase_AS"/>
</dbReference>
<dbReference type="Pfam" id="PF00026">
    <property type="entry name" value="Asp"/>
    <property type="match status" value="1"/>
</dbReference>
<sequence length="385" mass="41645">MRFPAVWLITLTGCLALEEFPANDSTPRGSVEMGVKHERKPGNIGKRALDDIYGSYSIVFAVGTPKQAMQALLDTGSSDLWVNTPESGLSPSFNPDNSDTFKKNNTAFDIRYGSGSASGEWATDVVSISKTDVKGQSIGVVQQPEAGQAIFGIGLIENESVDGNSYLNFPANMKAQGHIQYNAYSLYLDNLQASTGRVLFGGVDSGKYEGTLYTMPLIDEAAFYVANTDITVGGDTMIDEPVPTLLDSGTTFAYLPRKIAERIAGKLGATYHSGTGLYFLDEKNDNQPDFTFDFLGAKINVPSYEMVIDSYQIIDGNPPKKYVLGVVPTDEAPYILGDTFLRSAYVLYDLEKKEIAIAQASYSSSSNIQVIQDSIPGTSSAPQRP</sequence>
<name>A0A642V886_9ASCO</name>
<feature type="active site" evidence="6">
    <location>
        <position position="247"/>
    </location>
</feature>
<dbReference type="PROSITE" id="PS00141">
    <property type="entry name" value="ASP_PROTEASE"/>
    <property type="match status" value="1"/>
</dbReference>
<dbReference type="PANTHER" id="PTHR47966">
    <property type="entry name" value="BETA-SITE APP-CLEAVING ENZYME, ISOFORM A-RELATED"/>
    <property type="match status" value="1"/>
</dbReference>
<dbReference type="AlphaFoldDB" id="A0A642V886"/>
<keyword evidence="3 8" id="KW-0732">Signal</keyword>
<keyword evidence="11" id="KW-1185">Reference proteome</keyword>
<feature type="domain" description="Peptidase A1" evidence="9">
    <location>
        <begin position="56"/>
        <end position="358"/>
    </location>
</feature>
<dbReference type="CDD" id="cd05474">
    <property type="entry name" value="SAP_like"/>
    <property type="match status" value="1"/>
</dbReference>
<gene>
    <name evidence="10" type="ORF">TRICI_004056</name>
</gene>
<proteinExistence type="inferred from homology"/>
<dbReference type="EMBL" id="SWFS01000302">
    <property type="protein sequence ID" value="KAA8910734.1"/>
    <property type="molecule type" value="Genomic_DNA"/>
</dbReference>
<keyword evidence="5 7" id="KW-0378">Hydrolase</keyword>
<dbReference type="OrthoDB" id="771136at2759"/>
<keyword evidence="2 7" id="KW-0645">Protease</keyword>
<comment type="caution">
    <text evidence="10">The sequence shown here is derived from an EMBL/GenBank/DDBJ whole genome shotgun (WGS) entry which is preliminary data.</text>
</comment>
<feature type="active site" evidence="6">
    <location>
        <position position="74"/>
    </location>
</feature>
<dbReference type="VEuPathDB" id="FungiDB:TRICI_004056"/>